<evidence type="ECO:0000313" key="3">
    <source>
        <dbReference type="Proteomes" id="UP001566132"/>
    </source>
</evidence>
<reference evidence="2 3" key="1">
    <citation type="submission" date="2024-05" db="EMBL/GenBank/DDBJ databases">
        <title>Genetic variation in Jamaican populations of the coffee berry borer (Hypothenemus hampei).</title>
        <authorList>
            <person name="Errbii M."/>
            <person name="Myrie A."/>
        </authorList>
    </citation>
    <scope>NUCLEOTIDE SEQUENCE [LARGE SCALE GENOMIC DNA]</scope>
    <source>
        <strain evidence="2">JA-Hopewell-2020-01-JO</strain>
        <tissue evidence="2">Whole body</tissue>
    </source>
</reference>
<dbReference type="AlphaFoldDB" id="A0ABD1EPD2"/>
<organism evidence="2 3">
    <name type="scientific">Hypothenemus hampei</name>
    <name type="common">Coffee berry borer</name>
    <dbReference type="NCBI Taxonomy" id="57062"/>
    <lineage>
        <taxon>Eukaryota</taxon>
        <taxon>Metazoa</taxon>
        <taxon>Ecdysozoa</taxon>
        <taxon>Arthropoda</taxon>
        <taxon>Hexapoda</taxon>
        <taxon>Insecta</taxon>
        <taxon>Pterygota</taxon>
        <taxon>Neoptera</taxon>
        <taxon>Endopterygota</taxon>
        <taxon>Coleoptera</taxon>
        <taxon>Polyphaga</taxon>
        <taxon>Cucujiformia</taxon>
        <taxon>Curculionidae</taxon>
        <taxon>Scolytinae</taxon>
        <taxon>Hypothenemus</taxon>
    </lineage>
</organism>
<proteinExistence type="predicted"/>
<evidence type="ECO:0000313" key="2">
    <source>
        <dbReference type="EMBL" id="KAL1498348.1"/>
    </source>
</evidence>
<name>A0ABD1EPD2_HYPHA</name>
<dbReference type="EMBL" id="JBDJPC010000006">
    <property type="protein sequence ID" value="KAL1498348.1"/>
    <property type="molecule type" value="Genomic_DNA"/>
</dbReference>
<accession>A0ABD1EPD2</accession>
<protein>
    <submittedName>
        <fullName evidence="2">Uncharacterized protein</fullName>
    </submittedName>
</protein>
<feature type="region of interest" description="Disordered" evidence="1">
    <location>
        <begin position="69"/>
        <end position="105"/>
    </location>
</feature>
<comment type="caution">
    <text evidence="2">The sequence shown here is derived from an EMBL/GenBank/DDBJ whole genome shotgun (WGS) entry which is preliminary data.</text>
</comment>
<gene>
    <name evidence="2" type="ORF">ABEB36_009161</name>
</gene>
<feature type="compositionally biased region" description="Low complexity" evidence="1">
    <location>
        <begin position="72"/>
        <end position="83"/>
    </location>
</feature>
<dbReference type="Proteomes" id="UP001566132">
    <property type="component" value="Unassembled WGS sequence"/>
</dbReference>
<evidence type="ECO:0000256" key="1">
    <source>
        <dbReference type="SAM" id="MobiDB-lite"/>
    </source>
</evidence>
<sequence>MKDLCHLVAIWKWMIRQICRLKNLSGRCFKSLSVEDSTEEREDVEELELEDLVYDGLEHLAGFICKKTKEPSSSLASSNSSSSWITHLNEGGLTQPSPEFMSQIE</sequence>
<keyword evidence="3" id="KW-1185">Reference proteome</keyword>